<name>A0A1Y2KAT6_9PROT</name>
<dbReference type="SUPFAM" id="SSF81606">
    <property type="entry name" value="PP2C-like"/>
    <property type="match status" value="1"/>
</dbReference>
<dbReference type="InterPro" id="IPR036457">
    <property type="entry name" value="PPM-type-like_dom_sf"/>
</dbReference>
<feature type="domain" description="PPM-type phosphatase" evidence="1">
    <location>
        <begin position="1"/>
        <end position="251"/>
    </location>
</feature>
<dbReference type="SMART" id="SM00331">
    <property type="entry name" value="PP2C_SIG"/>
    <property type="match status" value="1"/>
</dbReference>
<dbReference type="Proteomes" id="UP000194003">
    <property type="component" value="Unassembled WGS sequence"/>
</dbReference>
<proteinExistence type="predicted"/>
<dbReference type="PROSITE" id="PS51746">
    <property type="entry name" value="PPM_2"/>
    <property type="match status" value="1"/>
</dbReference>
<dbReference type="AlphaFoldDB" id="A0A1Y2KAT6"/>
<dbReference type="SMART" id="SM00332">
    <property type="entry name" value="PP2Cc"/>
    <property type="match status" value="1"/>
</dbReference>
<dbReference type="CDD" id="cd00143">
    <property type="entry name" value="PP2Cc"/>
    <property type="match status" value="1"/>
</dbReference>
<protein>
    <recommendedName>
        <fullName evidence="1">PPM-type phosphatase domain-containing protein</fullName>
    </recommendedName>
</protein>
<accession>A0A1Y2KAT6</accession>
<evidence type="ECO:0000259" key="1">
    <source>
        <dbReference type="PROSITE" id="PS51746"/>
    </source>
</evidence>
<organism evidence="2 3">
    <name type="scientific">Magnetofaba australis IT-1</name>
    <dbReference type="NCBI Taxonomy" id="1434232"/>
    <lineage>
        <taxon>Bacteria</taxon>
        <taxon>Pseudomonadati</taxon>
        <taxon>Pseudomonadota</taxon>
        <taxon>Magnetococcia</taxon>
        <taxon>Magnetococcales</taxon>
        <taxon>Magnetococcaceae</taxon>
        <taxon>Magnetofaba</taxon>
    </lineage>
</organism>
<evidence type="ECO:0000313" key="2">
    <source>
        <dbReference type="EMBL" id="OSM07044.1"/>
    </source>
</evidence>
<dbReference type="STRING" id="1434232.MAIT1_05076"/>
<dbReference type="Gene3D" id="3.60.40.10">
    <property type="entry name" value="PPM-type phosphatase domain"/>
    <property type="match status" value="1"/>
</dbReference>
<keyword evidence="3" id="KW-1185">Reference proteome</keyword>
<reference evidence="2 3" key="1">
    <citation type="journal article" date="2016" name="BMC Genomics">
        <title>Combined genomic and structural analyses of a cultured magnetotactic bacterium reveals its niche adaptation to a dynamic environment.</title>
        <authorList>
            <person name="Araujo A.C."/>
            <person name="Morillo V."/>
            <person name="Cypriano J."/>
            <person name="Teixeira L.C."/>
            <person name="Leao P."/>
            <person name="Lyra S."/>
            <person name="Almeida L.G."/>
            <person name="Bazylinski D.A."/>
            <person name="Vasconcellos A.T."/>
            <person name="Abreu F."/>
            <person name="Lins U."/>
        </authorList>
    </citation>
    <scope>NUCLEOTIDE SEQUENCE [LARGE SCALE GENOMIC DNA]</scope>
    <source>
        <strain evidence="2 3">IT-1</strain>
    </source>
</reference>
<dbReference type="Pfam" id="PF13672">
    <property type="entry name" value="PP2C_2"/>
    <property type="match status" value="1"/>
</dbReference>
<dbReference type="InterPro" id="IPR001932">
    <property type="entry name" value="PPM-type_phosphatase-like_dom"/>
</dbReference>
<sequence length="253" mass="27614">MVVSDGMGGHDHGEVASREVIAALREYLMSPGTFGRKQTIRSDDTYPDEAPTVVNTIATAETDDEEEDGPTQDDVPNPAVTLVRHAVEYANSKVFEENQKRKYPEGTGMGATVAGLWLSNYEDRLVVFHVGDSRVYRFREGDFSQVTRDHSMIQQWRDFGERGAQPSQNILTQAMGPAANVVPDVALVDDQAGDCYLICSDGLSNMVDDAVLAEKLGKATEENLEEIGDELIELAKHNGGKDNITLILGLVVA</sequence>
<dbReference type="EMBL" id="LVJN01000015">
    <property type="protein sequence ID" value="OSM07044.1"/>
    <property type="molecule type" value="Genomic_DNA"/>
</dbReference>
<gene>
    <name evidence="2" type="ORF">MAIT1_05076</name>
</gene>
<comment type="caution">
    <text evidence="2">The sequence shown here is derived from an EMBL/GenBank/DDBJ whole genome shotgun (WGS) entry which is preliminary data.</text>
</comment>
<evidence type="ECO:0000313" key="3">
    <source>
        <dbReference type="Proteomes" id="UP000194003"/>
    </source>
</evidence>